<keyword evidence="1" id="KW-0812">Transmembrane</keyword>
<evidence type="ECO:0000313" key="3">
    <source>
        <dbReference type="Proteomes" id="UP000281128"/>
    </source>
</evidence>
<accession>A0A3A8B6J9</accession>
<sequence>MLFAVAMLGVAIALAVGAPWFGSLSGAARGAFMVLAVAGTVQFIRVWSRELNWIILVRCFLPSLRVGTGAGKD</sequence>
<feature type="transmembrane region" description="Helical" evidence="1">
    <location>
        <begin position="27"/>
        <end position="48"/>
    </location>
</feature>
<proteinExistence type="predicted"/>
<gene>
    <name evidence="2" type="ORF">D6850_04350</name>
</gene>
<keyword evidence="1" id="KW-0472">Membrane</keyword>
<reference evidence="2 3" key="1">
    <citation type="submission" date="2018-09" db="EMBL/GenBank/DDBJ databases">
        <title>Roseovarius spongiae sp. nov., isolated from a marine sponge.</title>
        <authorList>
            <person name="Zhuang L."/>
            <person name="Luo L."/>
        </authorList>
    </citation>
    <scope>NUCLEOTIDE SEQUENCE [LARGE SCALE GENOMIC DNA]</scope>
    <source>
        <strain evidence="2 3">HN-E21</strain>
    </source>
</reference>
<dbReference type="AlphaFoldDB" id="A0A3A8B6J9"/>
<name>A0A3A8B6J9_9RHOB</name>
<keyword evidence="1" id="KW-1133">Transmembrane helix</keyword>
<organism evidence="2 3">
    <name type="scientific">Roseovarius spongiae</name>
    <dbReference type="NCBI Taxonomy" id="2320272"/>
    <lineage>
        <taxon>Bacteria</taxon>
        <taxon>Pseudomonadati</taxon>
        <taxon>Pseudomonadota</taxon>
        <taxon>Alphaproteobacteria</taxon>
        <taxon>Rhodobacterales</taxon>
        <taxon>Roseobacteraceae</taxon>
        <taxon>Roseovarius</taxon>
    </lineage>
</organism>
<dbReference type="Proteomes" id="UP000281128">
    <property type="component" value="Unassembled WGS sequence"/>
</dbReference>
<keyword evidence="3" id="KW-1185">Reference proteome</keyword>
<evidence type="ECO:0000256" key="1">
    <source>
        <dbReference type="SAM" id="Phobius"/>
    </source>
</evidence>
<dbReference type="EMBL" id="RAPE01000001">
    <property type="protein sequence ID" value="RKF16775.1"/>
    <property type="molecule type" value="Genomic_DNA"/>
</dbReference>
<comment type="caution">
    <text evidence="2">The sequence shown here is derived from an EMBL/GenBank/DDBJ whole genome shotgun (WGS) entry which is preliminary data.</text>
</comment>
<protein>
    <submittedName>
        <fullName evidence="2">Uncharacterized protein</fullName>
    </submittedName>
</protein>
<evidence type="ECO:0000313" key="2">
    <source>
        <dbReference type="EMBL" id="RKF16775.1"/>
    </source>
</evidence>